<protein>
    <recommendedName>
        <fullName evidence="3">Lipoprotein</fullName>
    </recommendedName>
</protein>
<accession>A0A419RRM5</accession>
<sequence length="163" mass="17807">MVRCIFLLAACGLLTSCGEELSEAERLEENAAVAERVRQANEAGTPLVEITPETISDADREINDLLGDACSYAPGTSRAVRAIARESDAYVKIDGQMVRFAADPGSRELPANSRTLYNGREYVLRFAIEDAAAADTVKEGTMWLYDRFQRTVYTGTGPVMCES</sequence>
<reference evidence="1 2" key="1">
    <citation type="journal article" date="2017" name="Int. J. Syst. Evol. Microbiol.">
        <title>Erythrobacter aquimixticola sp. nov., isolated from the junction between the ocean and a freshwater spring.</title>
        <authorList>
            <person name="Park S."/>
            <person name="Jung Y.T."/>
            <person name="Choi S.J."/>
            <person name="Yoon J.H."/>
        </authorList>
    </citation>
    <scope>NUCLEOTIDE SEQUENCE [LARGE SCALE GENOMIC DNA]</scope>
    <source>
        <strain evidence="1 2">JSSK-14</strain>
    </source>
</reference>
<organism evidence="1 2">
    <name type="scientific">Aurantiacibacter aquimixticola</name>
    <dbReference type="NCBI Taxonomy" id="1958945"/>
    <lineage>
        <taxon>Bacteria</taxon>
        <taxon>Pseudomonadati</taxon>
        <taxon>Pseudomonadota</taxon>
        <taxon>Alphaproteobacteria</taxon>
        <taxon>Sphingomonadales</taxon>
        <taxon>Erythrobacteraceae</taxon>
        <taxon>Aurantiacibacter</taxon>
    </lineage>
</organism>
<proteinExistence type="predicted"/>
<keyword evidence="2" id="KW-1185">Reference proteome</keyword>
<dbReference type="EMBL" id="RAHX01000001">
    <property type="protein sequence ID" value="RJY08440.1"/>
    <property type="molecule type" value="Genomic_DNA"/>
</dbReference>
<dbReference type="OrthoDB" id="7504757at2"/>
<comment type="caution">
    <text evidence="1">The sequence shown here is derived from an EMBL/GenBank/DDBJ whole genome shotgun (WGS) entry which is preliminary data.</text>
</comment>
<dbReference type="AlphaFoldDB" id="A0A419RRM5"/>
<name>A0A419RRM5_9SPHN</name>
<evidence type="ECO:0008006" key="3">
    <source>
        <dbReference type="Google" id="ProtNLM"/>
    </source>
</evidence>
<gene>
    <name evidence="1" type="ORF">D6201_02865</name>
</gene>
<evidence type="ECO:0000313" key="2">
    <source>
        <dbReference type="Proteomes" id="UP000285232"/>
    </source>
</evidence>
<evidence type="ECO:0000313" key="1">
    <source>
        <dbReference type="EMBL" id="RJY08440.1"/>
    </source>
</evidence>
<dbReference type="Proteomes" id="UP000285232">
    <property type="component" value="Unassembled WGS sequence"/>
</dbReference>
<dbReference type="RefSeq" id="WP_120047338.1">
    <property type="nucleotide sequence ID" value="NZ_RAHX01000001.1"/>
</dbReference>
<dbReference type="PROSITE" id="PS51257">
    <property type="entry name" value="PROKAR_LIPOPROTEIN"/>
    <property type="match status" value="1"/>
</dbReference>